<dbReference type="PROSITE" id="PS00018">
    <property type="entry name" value="EF_HAND_1"/>
    <property type="match status" value="4"/>
</dbReference>
<dbReference type="GO" id="GO:0005509">
    <property type="term" value="F:calcium ion binding"/>
    <property type="evidence" value="ECO:0007669"/>
    <property type="project" value="InterPro"/>
</dbReference>
<evidence type="ECO:0000256" key="3">
    <source>
        <dbReference type="ARBA" id="ARBA00022837"/>
    </source>
</evidence>
<feature type="non-terminal residue" evidence="5">
    <location>
        <position position="1"/>
    </location>
</feature>
<evidence type="ECO:0000256" key="1">
    <source>
        <dbReference type="ARBA" id="ARBA00022723"/>
    </source>
</evidence>
<evidence type="ECO:0000313" key="5">
    <source>
        <dbReference type="EMBL" id="CAG5122912.1"/>
    </source>
</evidence>
<dbReference type="PANTHER" id="PTHR23048:SF59">
    <property type="entry name" value="EF-HAND SUPERFAMILY PROTEIN"/>
    <property type="match status" value="1"/>
</dbReference>
<keyword evidence="2" id="KW-0677">Repeat</keyword>
<dbReference type="PROSITE" id="PS50222">
    <property type="entry name" value="EF_HAND_2"/>
    <property type="match status" value="4"/>
</dbReference>
<dbReference type="PANTHER" id="PTHR23048">
    <property type="entry name" value="MYOSIN LIGHT CHAIN 1, 3"/>
    <property type="match status" value="1"/>
</dbReference>
<keyword evidence="1" id="KW-0479">Metal-binding</keyword>
<dbReference type="InterPro" id="IPR011992">
    <property type="entry name" value="EF-hand-dom_pair"/>
</dbReference>
<dbReference type="FunFam" id="1.10.238.10:FF:000251">
    <property type="entry name" value="Calmodulin-related protein 97A"/>
    <property type="match status" value="1"/>
</dbReference>
<dbReference type="InterPro" id="IPR002048">
    <property type="entry name" value="EF_hand_dom"/>
</dbReference>
<protein>
    <recommendedName>
        <fullName evidence="4">EF-hand domain-containing protein</fullName>
    </recommendedName>
</protein>
<evidence type="ECO:0000259" key="4">
    <source>
        <dbReference type="PROSITE" id="PS50222"/>
    </source>
</evidence>
<dbReference type="GO" id="GO:0005737">
    <property type="term" value="C:cytoplasm"/>
    <property type="evidence" value="ECO:0007669"/>
    <property type="project" value="UniProtKB-ARBA"/>
</dbReference>
<dbReference type="InterPro" id="IPR050230">
    <property type="entry name" value="CALM/Myosin/TropC-like"/>
</dbReference>
<proteinExistence type="predicted"/>
<comment type="caution">
    <text evidence="5">The sequence shown here is derived from an EMBL/GenBank/DDBJ whole genome shotgun (WGS) entry which is preliminary data.</text>
</comment>
<evidence type="ECO:0000256" key="2">
    <source>
        <dbReference type="ARBA" id="ARBA00022737"/>
    </source>
</evidence>
<keyword evidence="6" id="KW-1185">Reference proteome</keyword>
<dbReference type="AlphaFoldDB" id="A0A8S3Z6T0"/>
<name>A0A8S3Z6T0_9EUPU</name>
<dbReference type="SMART" id="SM00054">
    <property type="entry name" value="EFh"/>
    <property type="match status" value="4"/>
</dbReference>
<feature type="domain" description="EF-hand" evidence="4">
    <location>
        <begin position="7"/>
        <end position="42"/>
    </location>
</feature>
<dbReference type="Proteomes" id="UP000678393">
    <property type="component" value="Unassembled WGS sequence"/>
</dbReference>
<organism evidence="5 6">
    <name type="scientific">Candidula unifasciata</name>
    <dbReference type="NCBI Taxonomy" id="100452"/>
    <lineage>
        <taxon>Eukaryota</taxon>
        <taxon>Metazoa</taxon>
        <taxon>Spiralia</taxon>
        <taxon>Lophotrochozoa</taxon>
        <taxon>Mollusca</taxon>
        <taxon>Gastropoda</taxon>
        <taxon>Heterobranchia</taxon>
        <taxon>Euthyneura</taxon>
        <taxon>Panpulmonata</taxon>
        <taxon>Eupulmonata</taxon>
        <taxon>Stylommatophora</taxon>
        <taxon>Helicina</taxon>
        <taxon>Helicoidea</taxon>
        <taxon>Geomitridae</taxon>
        <taxon>Candidula</taxon>
    </lineage>
</organism>
<dbReference type="OrthoDB" id="26525at2759"/>
<keyword evidence="3" id="KW-0106">Calcium</keyword>
<feature type="domain" description="EF-hand" evidence="4">
    <location>
        <begin position="116"/>
        <end position="148"/>
    </location>
</feature>
<accession>A0A8S3Z6T0</accession>
<sequence length="148" mass="16782">ESRLTKEQISEYRDLFDAIDKNRDGVITSNELGEAMRAVGQNPSAAELQKMIAKADVNGDGKVDFQEFSIMMARQKKYSSKEEELRDVFKFVDIDGSGSISADELQQMMVNLGERVTKEEVMDMMREIDMDGDGQIDVDEFVKIMLPK</sequence>
<dbReference type="Gene3D" id="1.10.238.10">
    <property type="entry name" value="EF-hand"/>
    <property type="match status" value="2"/>
</dbReference>
<dbReference type="InterPro" id="IPR018247">
    <property type="entry name" value="EF_Hand_1_Ca_BS"/>
</dbReference>
<reference evidence="5" key="1">
    <citation type="submission" date="2021-04" db="EMBL/GenBank/DDBJ databases">
        <authorList>
            <consortium name="Molecular Ecology Group"/>
        </authorList>
    </citation>
    <scope>NUCLEOTIDE SEQUENCE</scope>
</reference>
<dbReference type="EMBL" id="CAJHNH020001392">
    <property type="protein sequence ID" value="CAG5122912.1"/>
    <property type="molecule type" value="Genomic_DNA"/>
</dbReference>
<dbReference type="Pfam" id="PF13499">
    <property type="entry name" value="EF-hand_7"/>
    <property type="match status" value="2"/>
</dbReference>
<gene>
    <name evidence="5" type="ORF">CUNI_LOCUS8470</name>
</gene>
<evidence type="ECO:0000313" key="6">
    <source>
        <dbReference type="Proteomes" id="UP000678393"/>
    </source>
</evidence>
<feature type="domain" description="EF-hand" evidence="4">
    <location>
        <begin position="80"/>
        <end position="115"/>
    </location>
</feature>
<feature type="domain" description="EF-hand" evidence="4">
    <location>
        <begin position="43"/>
        <end position="78"/>
    </location>
</feature>
<dbReference type="GO" id="GO:0016460">
    <property type="term" value="C:myosin II complex"/>
    <property type="evidence" value="ECO:0007669"/>
    <property type="project" value="TreeGrafter"/>
</dbReference>
<dbReference type="SUPFAM" id="SSF47473">
    <property type="entry name" value="EF-hand"/>
    <property type="match status" value="1"/>
</dbReference>
<dbReference type="FunFam" id="1.10.238.10:FF:000034">
    <property type="entry name" value="Calmodulin"/>
    <property type="match status" value="1"/>
</dbReference>